<sequence length="865" mass="97397">MSTKFKSSLSDHSNNKASPATPRVSKLSKGVAKTDADSPSPLQNPRASVDRSPRSVDSKPTVERRAPKIATSPDVTSKPTVDRRVPKTATPPDKQPTRLSKGTEAHAQIGLVQEDLKNAKEKLVLVEKEKAQAIEELKEAQRLAEEANEKLREALVAQKRAEENSEIEKFRAVEMEQSSIEVAQKKEEDWQKELEAVRNQHALDVATLLSATQELQRVKQELAMTCDAKNQALSHADDATKIAEIHVEKVEILSAELVRVKSMLDSKFEMKANESTKLVSELNSQIETLKQELEKFQSYEEKFLEKEASIEQLNVELEAAKMTESYARNLVEEWQRKVEDLEIQAKEAKRMERSASESLESVMKQLEGSNDQLHDAQSEIASLKEKAGLLEISISRQRGDLEESKRLLVIAKDEAAEMVKKVDSLKSELETVKEEKTQALANEKLAADSVQTLLEEKNQLINELESSRDEEEKSKKAMESLTAALHEVSLESREAKEKLLSSQADNKEYVAEIEDLRLDLKASDDKYAMMLDGAKHEIDSLTDLIEQSKHEYQNSKAAWDEKELHLTNCVKQSEDENSAMEKEISQLENLLKEAQGEARSTEEERAQLKNAVKEAESEVIYLQEVLGEAKAESMRLKESLMDKESELHSAVMENEELRTREAASHKKIEELSKLLEEAMHQKHVEENGDISDSEKDYDMLPKVVEFSEQNGDGREDKLEVDLPSHEEAVKENHLMEKNNLCDVEVQTNTAEVEDSNGNPKGSDTNEKEDEDAVEVDLKMWDSYKIGEKDLSSEREQEQQSVDEDLDSKAEGVESHDQGNSVSSAEMGNGASSPSKEQHQKKKKALLRKFGSLLKKKSSSSQKPEK</sequence>
<accession>A0AAV6L238</accession>
<evidence type="ECO:0000313" key="5">
    <source>
        <dbReference type="EMBL" id="KAG5559057.1"/>
    </source>
</evidence>
<feature type="compositionally biased region" description="Basic and acidic residues" evidence="4">
    <location>
        <begin position="806"/>
        <end position="816"/>
    </location>
</feature>
<feature type="compositionally biased region" description="Low complexity" evidence="4">
    <location>
        <begin position="847"/>
        <end position="865"/>
    </location>
</feature>
<dbReference type="AlphaFoldDB" id="A0AAV6L238"/>
<feature type="compositionally biased region" description="Polar residues" evidence="4">
    <location>
        <begin position="1"/>
        <end position="18"/>
    </location>
</feature>
<reference evidence="5" key="1">
    <citation type="submission" date="2020-08" db="EMBL/GenBank/DDBJ databases">
        <title>Plant Genome Project.</title>
        <authorList>
            <person name="Zhang R.-G."/>
        </authorList>
    </citation>
    <scope>NUCLEOTIDE SEQUENCE</scope>
    <source>
        <strain evidence="5">WSP0</strain>
        <tissue evidence="5">Leaf</tissue>
    </source>
</reference>
<comment type="caution">
    <text evidence="5">The sequence shown here is derived from an EMBL/GenBank/DDBJ whole genome shotgun (WGS) entry which is preliminary data.</text>
</comment>
<name>A0AAV6L238_9ERIC</name>
<gene>
    <name evidence="5" type="ORF">RHGRI_008843</name>
</gene>
<proteinExistence type="inferred from homology"/>
<keyword evidence="2 3" id="KW-0175">Coiled coil</keyword>
<dbReference type="PANTHER" id="PTHR23160">
    <property type="entry name" value="SYNAPTONEMAL COMPLEX PROTEIN-RELATED"/>
    <property type="match status" value="1"/>
</dbReference>
<dbReference type="Pfam" id="PF05701">
    <property type="entry name" value="WEMBL"/>
    <property type="match status" value="1"/>
</dbReference>
<feature type="compositionally biased region" description="Basic and acidic residues" evidence="4">
    <location>
        <begin position="48"/>
        <end position="66"/>
    </location>
</feature>
<dbReference type="Proteomes" id="UP000823749">
    <property type="component" value="Chromosome 3"/>
</dbReference>
<dbReference type="PANTHER" id="PTHR23160:SF20">
    <property type="entry name" value="OS02G0439200 PROTEIN"/>
    <property type="match status" value="1"/>
</dbReference>
<feature type="region of interest" description="Disordered" evidence="4">
    <location>
        <begin position="1"/>
        <end position="106"/>
    </location>
</feature>
<protein>
    <recommendedName>
        <fullName evidence="7">WEB family protein</fullName>
    </recommendedName>
</protein>
<feature type="compositionally biased region" description="Basic and acidic residues" evidence="4">
    <location>
        <begin position="681"/>
        <end position="699"/>
    </location>
</feature>
<dbReference type="EMBL" id="JACTNZ010000003">
    <property type="protein sequence ID" value="KAG5559058.1"/>
    <property type="molecule type" value="Genomic_DNA"/>
</dbReference>
<feature type="region of interest" description="Disordered" evidence="4">
    <location>
        <begin position="681"/>
        <end position="865"/>
    </location>
</feature>
<keyword evidence="6" id="KW-1185">Reference proteome</keyword>
<feature type="compositionally biased region" description="Basic and acidic residues" evidence="4">
    <location>
        <begin position="711"/>
        <end position="736"/>
    </location>
</feature>
<evidence type="ECO:0000256" key="3">
    <source>
        <dbReference type="SAM" id="Coils"/>
    </source>
</evidence>
<organism evidence="5 6">
    <name type="scientific">Rhododendron griersonianum</name>
    <dbReference type="NCBI Taxonomy" id="479676"/>
    <lineage>
        <taxon>Eukaryota</taxon>
        <taxon>Viridiplantae</taxon>
        <taxon>Streptophyta</taxon>
        <taxon>Embryophyta</taxon>
        <taxon>Tracheophyta</taxon>
        <taxon>Spermatophyta</taxon>
        <taxon>Magnoliopsida</taxon>
        <taxon>eudicotyledons</taxon>
        <taxon>Gunneridae</taxon>
        <taxon>Pentapetalae</taxon>
        <taxon>asterids</taxon>
        <taxon>Ericales</taxon>
        <taxon>Ericaceae</taxon>
        <taxon>Ericoideae</taxon>
        <taxon>Rhodoreae</taxon>
        <taxon>Rhododendron</taxon>
    </lineage>
</organism>
<evidence type="ECO:0000313" key="6">
    <source>
        <dbReference type="Proteomes" id="UP000823749"/>
    </source>
</evidence>
<evidence type="ECO:0000256" key="2">
    <source>
        <dbReference type="ARBA" id="ARBA00023054"/>
    </source>
</evidence>
<comment type="similarity">
    <text evidence="1">Belongs to the WEB family.</text>
</comment>
<evidence type="ECO:0008006" key="7">
    <source>
        <dbReference type="Google" id="ProtNLM"/>
    </source>
</evidence>
<feature type="coiled-coil region" evidence="3">
    <location>
        <begin position="109"/>
        <end position="200"/>
    </location>
</feature>
<evidence type="ECO:0000256" key="4">
    <source>
        <dbReference type="SAM" id="MobiDB-lite"/>
    </source>
</evidence>
<evidence type="ECO:0000256" key="1">
    <source>
        <dbReference type="ARBA" id="ARBA00005485"/>
    </source>
</evidence>
<dbReference type="EMBL" id="JACTNZ010000003">
    <property type="protein sequence ID" value="KAG5559057.1"/>
    <property type="molecule type" value="Genomic_DNA"/>
</dbReference>
<feature type="coiled-coil region" evidence="3">
    <location>
        <begin position="272"/>
        <end position="660"/>
    </location>
</feature>
<dbReference type="GO" id="GO:0007131">
    <property type="term" value="P:reciprocal meiotic recombination"/>
    <property type="evidence" value="ECO:0007669"/>
    <property type="project" value="TreeGrafter"/>
</dbReference>
<feature type="compositionally biased region" description="Polar residues" evidence="4">
    <location>
        <begin position="817"/>
        <end position="834"/>
    </location>
</feature>
<feature type="compositionally biased region" description="Basic and acidic residues" evidence="4">
    <location>
        <begin position="775"/>
        <end position="797"/>
    </location>
</feature>
<dbReference type="InterPro" id="IPR008545">
    <property type="entry name" value="Web"/>
</dbReference>
<feature type="compositionally biased region" description="Polar residues" evidence="4">
    <location>
        <begin position="745"/>
        <end position="762"/>
    </location>
</feature>